<dbReference type="OrthoDB" id="9775180at2"/>
<accession>A0A9X8UMD1</accession>
<comment type="caution">
    <text evidence="9">The sequence shown here is derived from an EMBL/GenBank/DDBJ whole genome shotgun (WGS) entry which is preliminary data.</text>
</comment>
<feature type="domain" description="RCK C-terminal" evidence="8">
    <location>
        <begin position="137"/>
        <end position="218"/>
    </location>
</feature>
<keyword evidence="3" id="KW-0633">Potassium transport</keyword>
<dbReference type="Proteomes" id="UP000294682">
    <property type="component" value="Unassembled WGS sequence"/>
</dbReference>
<feature type="domain" description="RCK N-terminal" evidence="7">
    <location>
        <begin position="1"/>
        <end position="124"/>
    </location>
</feature>
<dbReference type="AlphaFoldDB" id="A0A9X8UMD1"/>
<evidence type="ECO:0000256" key="5">
    <source>
        <dbReference type="ARBA" id="ARBA00023027"/>
    </source>
</evidence>
<proteinExistence type="predicted"/>
<dbReference type="GO" id="GO:0005886">
    <property type="term" value="C:plasma membrane"/>
    <property type="evidence" value="ECO:0007669"/>
    <property type="project" value="InterPro"/>
</dbReference>
<keyword evidence="5" id="KW-0520">NAD</keyword>
<evidence type="ECO:0000313" key="10">
    <source>
        <dbReference type="Proteomes" id="UP000294682"/>
    </source>
</evidence>
<name>A0A9X8UMD1_9FIRM</name>
<dbReference type="Pfam" id="PF02080">
    <property type="entry name" value="TrkA_C"/>
    <property type="match status" value="1"/>
</dbReference>
<evidence type="ECO:0000313" key="9">
    <source>
        <dbReference type="EMBL" id="TCL45483.1"/>
    </source>
</evidence>
<evidence type="ECO:0000256" key="3">
    <source>
        <dbReference type="ARBA" id="ARBA00022538"/>
    </source>
</evidence>
<evidence type="ECO:0000256" key="2">
    <source>
        <dbReference type="ARBA" id="ARBA00022448"/>
    </source>
</evidence>
<evidence type="ECO:0000256" key="1">
    <source>
        <dbReference type="ARBA" id="ARBA00017378"/>
    </source>
</evidence>
<dbReference type="InterPro" id="IPR003148">
    <property type="entry name" value="RCK_N"/>
</dbReference>
<sequence>MKVIIVGGGKVGYYLAQTLLSHGHDPHVIEINKDQCVMLANNLDIPIICGDGSLIEVLRSAGIEGADALVGVTGKDENNLIICQLAKKKFGVRRTVARVNNPKNAKVMQQLGVDIPISSTDNIVRLLEREIDISAIKQLAAINRGEASLSELSIPPDFKLNGIRLSELSMPVDSIVVSITRDNKLIIPRGNTQILAGDKVVVISKTEVLHDIGKILQLTQ</sequence>
<evidence type="ECO:0000256" key="6">
    <source>
        <dbReference type="ARBA" id="ARBA00023065"/>
    </source>
</evidence>
<dbReference type="PANTHER" id="PTHR43833">
    <property type="entry name" value="POTASSIUM CHANNEL PROTEIN 2-RELATED-RELATED"/>
    <property type="match status" value="1"/>
</dbReference>
<evidence type="ECO:0000256" key="4">
    <source>
        <dbReference type="ARBA" id="ARBA00022958"/>
    </source>
</evidence>
<dbReference type="InterPro" id="IPR050721">
    <property type="entry name" value="Trk_Ktr_HKT_K-transport"/>
</dbReference>
<gene>
    <name evidence="9" type="ORF">EDD78_101466</name>
</gene>
<dbReference type="Gene3D" id="3.40.50.720">
    <property type="entry name" value="NAD(P)-binding Rossmann-like Domain"/>
    <property type="match status" value="1"/>
</dbReference>
<dbReference type="PROSITE" id="PS51202">
    <property type="entry name" value="RCK_C"/>
    <property type="match status" value="1"/>
</dbReference>
<dbReference type="InterPro" id="IPR036291">
    <property type="entry name" value="NAD(P)-bd_dom_sf"/>
</dbReference>
<evidence type="ECO:0000259" key="7">
    <source>
        <dbReference type="PROSITE" id="PS51201"/>
    </source>
</evidence>
<keyword evidence="6" id="KW-0406">Ion transport</keyword>
<keyword evidence="2" id="KW-0813">Transport</keyword>
<keyword evidence="4" id="KW-0630">Potassium</keyword>
<dbReference type="SUPFAM" id="SSF51735">
    <property type="entry name" value="NAD(P)-binding Rossmann-fold domains"/>
    <property type="match status" value="1"/>
</dbReference>
<dbReference type="InterPro" id="IPR006036">
    <property type="entry name" value="K_uptake_TrkA"/>
</dbReference>
<keyword evidence="10" id="KW-1185">Reference proteome</keyword>
<organism evidence="9 10">
    <name type="scientific">Harryflintia acetispora</name>
    <dbReference type="NCBI Taxonomy" id="1849041"/>
    <lineage>
        <taxon>Bacteria</taxon>
        <taxon>Bacillati</taxon>
        <taxon>Bacillota</taxon>
        <taxon>Clostridia</taxon>
        <taxon>Eubacteriales</taxon>
        <taxon>Oscillospiraceae</taxon>
        <taxon>Harryflintia</taxon>
    </lineage>
</organism>
<reference evidence="9 10" key="1">
    <citation type="submission" date="2019-03" db="EMBL/GenBank/DDBJ databases">
        <title>Genomic Encyclopedia of Type Strains, Phase IV (KMG-IV): sequencing the most valuable type-strain genomes for metagenomic binning, comparative biology and taxonomic classification.</title>
        <authorList>
            <person name="Goeker M."/>
        </authorList>
    </citation>
    <scope>NUCLEOTIDE SEQUENCE [LARGE SCALE GENOMIC DNA]</scope>
    <source>
        <strain evidence="9 10">DSM 100433</strain>
    </source>
</reference>
<dbReference type="RefSeq" id="WP_079698082.1">
    <property type="nucleotide sequence ID" value="NZ_JADNAH010000009.1"/>
</dbReference>
<dbReference type="Pfam" id="PF02254">
    <property type="entry name" value="TrkA_N"/>
    <property type="match status" value="1"/>
</dbReference>
<dbReference type="InterPro" id="IPR036721">
    <property type="entry name" value="RCK_C_sf"/>
</dbReference>
<dbReference type="PRINTS" id="PR00335">
    <property type="entry name" value="KUPTAKETRKA"/>
</dbReference>
<evidence type="ECO:0000259" key="8">
    <source>
        <dbReference type="PROSITE" id="PS51202"/>
    </source>
</evidence>
<dbReference type="PROSITE" id="PS51201">
    <property type="entry name" value="RCK_N"/>
    <property type="match status" value="1"/>
</dbReference>
<dbReference type="GO" id="GO:0015079">
    <property type="term" value="F:potassium ion transmembrane transporter activity"/>
    <property type="evidence" value="ECO:0007669"/>
    <property type="project" value="InterPro"/>
</dbReference>
<dbReference type="InterPro" id="IPR006037">
    <property type="entry name" value="RCK_C"/>
</dbReference>
<dbReference type="SUPFAM" id="SSF116726">
    <property type="entry name" value="TrkA C-terminal domain-like"/>
    <property type="match status" value="1"/>
</dbReference>
<dbReference type="PANTHER" id="PTHR43833:SF5">
    <property type="entry name" value="TRK SYSTEM POTASSIUM UPTAKE PROTEIN TRKA"/>
    <property type="match status" value="1"/>
</dbReference>
<protein>
    <recommendedName>
        <fullName evidence="1">Trk system potassium uptake protein TrkA</fullName>
    </recommendedName>
</protein>
<dbReference type="EMBL" id="SLUK01000001">
    <property type="protein sequence ID" value="TCL45483.1"/>
    <property type="molecule type" value="Genomic_DNA"/>
</dbReference>
<dbReference type="Gene3D" id="3.30.70.1450">
    <property type="entry name" value="Regulator of K+ conductance, C-terminal domain"/>
    <property type="match status" value="1"/>
</dbReference>